<dbReference type="Pfam" id="PF07730">
    <property type="entry name" value="HisKA_3"/>
    <property type="match status" value="1"/>
</dbReference>
<keyword evidence="8" id="KW-0902">Two-component regulatory system</keyword>
<dbReference type="Gene3D" id="3.30.565.10">
    <property type="entry name" value="Histidine kinase-like ATPase, C-terminal domain"/>
    <property type="match status" value="1"/>
</dbReference>
<dbReference type="GO" id="GO:0016020">
    <property type="term" value="C:membrane"/>
    <property type="evidence" value="ECO:0007669"/>
    <property type="project" value="InterPro"/>
</dbReference>
<dbReference type="GO" id="GO:0005524">
    <property type="term" value="F:ATP binding"/>
    <property type="evidence" value="ECO:0007669"/>
    <property type="project" value="UniProtKB-KW"/>
</dbReference>
<keyword evidence="4" id="KW-0808">Transferase</keyword>
<evidence type="ECO:0000256" key="7">
    <source>
        <dbReference type="ARBA" id="ARBA00022840"/>
    </source>
</evidence>
<dbReference type="EMBL" id="JACCFP010000001">
    <property type="protein sequence ID" value="NYJ00393.1"/>
    <property type="molecule type" value="Genomic_DNA"/>
</dbReference>
<keyword evidence="9" id="KW-0472">Membrane</keyword>
<dbReference type="PANTHER" id="PTHR24421:SF10">
    <property type="entry name" value="NITRATE_NITRITE SENSOR PROTEIN NARQ"/>
    <property type="match status" value="1"/>
</dbReference>
<keyword evidence="12" id="KW-1185">Reference proteome</keyword>
<evidence type="ECO:0000256" key="3">
    <source>
        <dbReference type="ARBA" id="ARBA00022553"/>
    </source>
</evidence>
<comment type="catalytic activity">
    <reaction evidence="1">
        <text>ATP + protein L-histidine = ADP + protein N-phospho-L-histidine.</text>
        <dbReference type="EC" id="2.7.13.3"/>
    </reaction>
</comment>
<keyword evidence="5" id="KW-0547">Nucleotide-binding</keyword>
<sequence length="390" mass="42655">MIPAEPATAAAPYQPRLTWWSHVWRDFLCLLLGLFVWAQVMEQQAEGDHPILFWADLVVGLLCFVAVHWRRRWPFAIALVLTLLTPVTSLGAGPTTLAVVSVATYRVRWQLAVLGVLNLVVTWAYYVVQPVQDEDPTWIVASFTVVLVAGMLAWGMFIGSRRELLWTLRQRAEAAEAERDLRAAQARGNERARIAREMHDVLAHRISQISMHAGALTYRDDLSADEMRASAAVIQEKAHEALDDLRGVLGVLRDEQGARGAVVPQPTYADLGALVDDARAAGATVEYEVADLDGLPDPVGRTVYRIVQEGITNARKHAPAAAVRIRVTGSIEDGVEVVVRNALGFGPTTTPGSGLGLVGLTERAELAGGRLTHGTENGFFVLRAWLPWSP</sequence>
<feature type="domain" description="Signal transduction histidine kinase subgroup 3 dimerisation and phosphoacceptor" evidence="10">
    <location>
        <begin position="190"/>
        <end position="255"/>
    </location>
</feature>
<dbReference type="GO" id="GO:0000155">
    <property type="term" value="F:phosphorelay sensor kinase activity"/>
    <property type="evidence" value="ECO:0007669"/>
    <property type="project" value="InterPro"/>
</dbReference>
<dbReference type="InterPro" id="IPR036890">
    <property type="entry name" value="HATPase_C_sf"/>
</dbReference>
<dbReference type="CDD" id="cd16917">
    <property type="entry name" value="HATPase_UhpB-NarQ-NarX-like"/>
    <property type="match status" value="1"/>
</dbReference>
<evidence type="ECO:0000313" key="11">
    <source>
        <dbReference type="EMBL" id="NYJ00393.1"/>
    </source>
</evidence>
<accession>A0A853C213</accession>
<evidence type="ECO:0000259" key="10">
    <source>
        <dbReference type="Pfam" id="PF07730"/>
    </source>
</evidence>
<evidence type="ECO:0000256" key="2">
    <source>
        <dbReference type="ARBA" id="ARBA00012438"/>
    </source>
</evidence>
<evidence type="ECO:0000256" key="1">
    <source>
        <dbReference type="ARBA" id="ARBA00000085"/>
    </source>
</evidence>
<feature type="transmembrane region" description="Helical" evidence="9">
    <location>
        <begin position="75"/>
        <end position="100"/>
    </location>
</feature>
<feature type="transmembrane region" description="Helical" evidence="9">
    <location>
        <begin position="22"/>
        <end position="40"/>
    </location>
</feature>
<dbReference type="InterPro" id="IPR011712">
    <property type="entry name" value="Sig_transdc_His_kin_sub3_dim/P"/>
</dbReference>
<comment type="caution">
    <text evidence="11">The sequence shown here is derived from an EMBL/GenBank/DDBJ whole genome shotgun (WGS) entry which is preliminary data.</text>
</comment>
<evidence type="ECO:0000256" key="6">
    <source>
        <dbReference type="ARBA" id="ARBA00022777"/>
    </source>
</evidence>
<feature type="transmembrane region" description="Helical" evidence="9">
    <location>
        <begin position="52"/>
        <end position="69"/>
    </location>
</feature>
<dbReference type="RefSeq" id="WP_343047065.1">
    <property type="nucleotide sequence ID" value="NZ_JACCFP010000001.1"/>
</dbReference>
<dbReference type="GO" id="GO:0046983">
    <property type="term" value="F:protein dimerization activity"/>
    <property type="evidence" value="ECO:0007669"/>
    <property type="project" value="InterPro"/>
</dbReference>
<dbReference type="Gene3D" id="1.20.5.1930">
    <property type="match status" value="1"/>
</dbReference>
<dbReference type="InterPro" id="IPR050482">
    <property type="entry name" value="Sensor_HK_TwoCompSys"/>
</dbReference>
<dbReference type="SUPFAM" id="SSF55874">
    <property type="entry name" value="ATPase domain of HSP90 chaperone/DNA topoisomerase II/histidine kinase"/>
    <property type="match status" value="1"/>
</dbReference>
<evidence type="ECO:0000256" key="8">
    <source>
        <dbReference type="ARBA" id="ARBA00023012"/>
    </source>
</evidence>
<keyword evidence="7" id="KW-0067">ATP-binding</keyword>
<gene>
    <name evidence="11" type="ORF">HNR19_001091</name>
</gene>
<keyword evidence="9" id="KW-0812">Transmembrane</keyword>
<keyword evidence="3" id="KW-0597">Phosphoprotein</keyword>
<protein>
    <recommendedName>
        <fullName evidence="2">histidine kinase</fullName>
        <ecNumber evidence="2">2.7.13.3</ecNumber>
    </recommendedName>
</protein>
<organism evidence="11 12">
    <name type="scientific">Nocardioides thalensis</name>
    <dbReference type="NCBI Taxonomy" id="1914755"/>
    <lineage>
        <taxon>Bacteria</taxon>
        <taxon>Bacillati</taxon>
        <taxon>Actinomycetota</taxon>
        <taxon>Actinomycetes</taxon>
        <taxon>Propionibacteriales</taxon>
        <taxon>Nocardioidaceae</taxon>
        <taxon>Nocardioides</taxon>
    </lineage>
</organism>
<evidence type="ECO:0000256" key="4">
    <source>
        <dbReference type="ARBA" id="ARBA00022679"/>
    </source>
</evidence>
<keyword evidence="9" id="KW-1133">Transmembrane helix</keyword>
<feature type="transmembrane region" description="Helical" evidence="9">
    <location>
        <begin position="107"/>
        <end position="126"/>
    </location>
</feature>
<proteinExistence type="predicted"/>
<evidence type="ECO:0000313" key="12">
    <source>
        <dbReference type="Proteomes" id="UP000530424"/>
    </source>
</evidence>
<feature type="transmembrane region" description="Helical" evidence="9">
    <location>
        <begin position="138"/>
        <end position="159"/>
    </location>
</feature>
<keyword evidence="6 11" id="KW-0418">Kinase</keyword>
<reference evidence="11 12" key="1">
    <citation type="submission" date="2020-07" db="EMBL/GenBank/DDBJ databases">
        <title>Sequencing the genomes of 1000 actinobacteria strains.</title>
        <authorList>
            <person name="Klenk H.-P."/>
        </authorList>
    </citation>
    <scope>NUCLEOTIDE SEQUENCE [LARGE SCALE GENOMIC DNA]</scope>
    <source>
        <strain evidence="11 12">DSM 103833</strain>
    </source>
</reference>
<dbReference type="EC" id="2.7.13.3" evidence="2"/>
<evidence type="ECO:0000256" key="9">
    <source>
        <dbReference type="SAM" id="Phobius"/>
    </source>
</evidence>
<evidence type="ECO:0000256" key="5">
    <source>
        <dbReference type="ARBA" id="ARBA00022741"/>
    </source>
</evidence>
<dbReference type="AlphaFoldDB" id="A0A853C213"/>
<dbReference type="PANTHER" id="PTHR24421">
    <property type="entry name" value="NITRATE/NITRITE SENSOR PROTEIN NARX-RELATED"/>
    <property type="match status" value="1"/>
</dbReference>
<dbReference type="Proteomes" id="UP000530424">
    <property type="component" value="Unassembled WGS sequence"/>
</dbReference>
<name>A0A853C213_9ACTN</name>